<feature type="signal peptide" evidence="2">
    <location>
        <begin position="1"/>
        <end position="17"/>
    </location>
</feature>
<protein>
    <submittedName>
        <fullName evidence="3">Uncharacterized protein</fullName>
    </submittedName>
</protein>
<feature type="transmembrane region" description="Helical" evidence="1">
    <location>
        <begin position="78"/>
        <end position="97"/>
    </location>
</feature>
<keyword evidence="4" id="KW-1185">Reference proteome</keyword>
<feature type="chain" id="PRO_5002180493" evidence="2">
    <location>
        <begin position="18"/>
        <end position="112"/>
    </location>
</feature>
<gene>
    <name evidence="3" type="ORF">M404DRAFT_282659</name>
</gene>
<dbReference type="AlphaFoldDB" id="A0A0C3PMU1"/>
<proteinExistence type="predicted"/>
<reference evidence="3 4" key="1">
    <citation type="submission" date="2014-04" db="EMBL/GenBank/DDBJ databases">
        <authorList>
            <consortium name="DOE Joint Genome Institute"/>
            <person name="Kuo A."/>
            <person name="Kohler A."/>
            <person name="Costa M.D."/>
            <person name="Nagy L.G."/>
            <person name="Floudas D."/>
            <person name="Copeland A."/>
            <person name="Barry K.W."/>
            <person name="Cichocki N."/>
            <person name="Veneault-Fourrey C."/>
            <person name="LaButti K."/>
            <person name="Lindquist E.A."/>
            <person name="Lipzen A."/>
            <person name="Lundell T."/>
            <person name="Morin E."/>
            <person name="Murat C."/>
            <person name="Sun H."/>
            <person name="Tunlid A."/>
            <person name="Henrissat B."/>
            <person name="Grigoriev I.V."/>
            <person name="Hibbett D.S."/>
            <person name="Martin F."/>
            <person name="Nordberg H.P."/>
            <person name="Cantor M.N."/>
            <person name="Hua S.X."/>
        </authorList>
    </citation>
    <scope>NUCLEOTIDE SEQUENCE [LARGE SCALE GENOMIC DNA]</scope>
    <source>
        <strain evidence="3 4">Marx 270</strain>
    </source>
</reference>
<evidence type="ECO:0000256" key="2">
    <source>
        <dbReference type="SAM" id="SignalP"/>
    </source>
</evidence>
<keyword evidence="1" id="KW-1133">Transmembrane helix</keyword>
<accession>A0A0C3PMU1</accession>
<evidence type="ECO:0000313" key="3">
    <source>
        <dbReference type="EMBL" id="KIO09684.1"/>
    </source>
</evidence>
<dbReference type="HOGENOM" id="CLU_2146878_0_0_1"/>
<name>A0A0C3PMU1_PISTI</name>
<dbReference type="EMBL" id="KN831954">
    <property type="protein sequence ID" value="KIO09684.1"/>
    <property type="molecule type" value="Genomic_DNA"/>
</dbReference>
<sequence>MTCCLLFLLLPGQPTRSLWNKHGLHVRRDIGLQIQRTTSGVSCINKDYQRVILWTGCLQSGISVSEMKVVVPAFIRNIPFLQAVFVCFVGVGIWVVIRKALRQLRVGVKATT</sequence>
<evidence type="ECO:0000313" key="4">
    <source>
        <dbReference type="Proteomes" id="UP000054217"/>
    </source>
</evidence>
<keyword evidence="1" id="KW-0472">Membrane</keyword>
<dbReference type="OrthoDB" id="565731at2759"/>
<evidence type="ECO:0000256" key="1">
    <source>
        <dbReference type="SAM" id="Phobius"/>
    </source>
</evidence>
<keyword evidence="1" id="KW-0812">Transmembrane</keyword>
<reference evidence="4" key="2">
    <citation type="submission" date="2015-01" db="EMBL/GenBank/DDBJ databases">
        <title>Evolutionary Origins and Diversification of the Mycorrhizal Mutualists.</title>
        <authorList>
            <consortium name="DOE Joint Genome Institute"/>
            <consortium name="Mycorrhizal Genomics Consortium"/>
            <person name="Kohler A."/>
            <person name="Kuo A."/>
            <person name="Nagy L.G."/>
            <person name="Floudas D."/>
            <person name="Copeland A."/>
            <person name="Barry K.W."/>
            <person name="Cichocki N."/>
            <person name="Veneault-Fourrey C."/>
            <person name="LaButti K."/>
            <person name="Lindquist E.A."/>
            <person name="Lipzen A."/>
            <person name="Lundell T."/>
            <person name="Morin E."/>
            <person name="Murat C."/>
            <person name="Riley R."/>
            <person name="Ohm R."/>
            <person name="Sun H."/>
            <person name="Tunlid A."/>
            <person name="Henrissat B."/>
            <person name="Grigoriev I.V."/>
            <person name="Hibbett D.S."/>
            <person name="Martin F."/>
        </authorList>
    </citation>
    <scope>NUCLEOTIDE SEQUENCE [LARGE SCALE GENOMIC DNA]</scope>
    <source>
        <strain evidence="4">Marx 270</strain>
    </source>
</reference>
<organism evidence="3 4">
    <name type="scientific">Pisolithus tinctorius Marx 270</name>
    <dbReference type="NCBI Taxonomy" id="870435"/>
    <lineage>
        <taxon>Eukaryota</taxon>
        <taxon>Fungi</taxon>
        <taxon>Dikarya</taxon>
        <taxon>Basidiomycota</taxon>
        <taxon>Agaricomycotina</taxon>
        <taxon>Agaricomycetes</taxon>
        <taxon>Agaricomycetidae</taxon>
        <taxon>Boletales</taxon>
        <taxon>Sclerodermatineae</taxon>
        <taxon>Pisolithaceae</taxon>
        <taxon>Pisolithus</taxon>
    </lineage>
</organism>
<keyword evidence="2" id="KW-0732">Signal</keyword>
<dbReference type="InParanoid" id="A0A0C3PMU1"/>
<dbReference type="Proteomes" id="UP000054217">
    <property type="component" value="Unassembled WGS sequence"/>
</dbReference>